<evidence type="ECO:0000256" key="1">
    <source>
        <dbReference type="SAM" id="Phobius"/>
    </source>
</evidence>
<proteinExistence type="predicted"/>
<keyword evidence="1" id="KW-0812">Transmembrane</keyword>
<gene>
    <name evidence="2" type="ORF">MtrunA17_Chr3g0086771</name>
</gene>
<reference evidence="3" key="1">
    <citation type="journal article" date="2018" name="Nat. Plants">
        <title>Whole-genome landscape of Medicago truncatula symbiotic genes.</title>
        <authorList>
            <person name="Pecrix Y."/>
            <person name="Staton S.E."/>
            <person name="Sallet E."/>
            <person name="Lelandais-Briere C."/>
            <person name="Moreau S."/>
            <person name="Carrere S."/>
            <person name="Blein T."/>
            <person name="Jardinaud M.F."/>
            <person name="Latrasse D."/>
            <person name="Zouine M."/>
            <person name="Zahm M."/>
            <person name="Kreplak J."/>
            <person name="Mayjonade B."/>
            <person name="Satge C."/>
            <person name="Perez M."/>
            <person name="Cauet S."/>
            <person name="Marande W."/>
            <person name="Chantry-Darmon C."/>
            <person name="Lopez-Roques C."/>
            <person name="Bouchez O."/>
            <person name="Berard A."/>
            <person name="Debelle F."/>
            <person name="Munos S."/>
            <person name="Bendahmane A."/>
            <person name="Berges H."/>
            <person name="Niebel A."/>
            <person name="Buitink J."/>
            <person name="Frugier F."/>
            <person name="Benhamed M."/>
            <person name="Crespi M."/>
            <person name="Gouzy J."/>
            <person name="Gamas P."/>
        </authorList>
    </citation>
    <scope>NUCLEOTIDE SEQUENCE [LARGE SCALE GENOMIC DNA]</scope>
    <source>
        <strain evidence="3">cv. Jemalong A17</strain>
    </source>
</reference>
<dbReference type="EMBL" id="PSQE01000003">
    <property type="protein sequence ID" value="RHN66070.1"/>
    <property type="molecule type" value="Genomic_DNA"/>
</dbReference>
<dbReference type="AlphaFoldDB" id="A0A396ILC4"/>
<evidence type="ECO:0000313" key="2">
    <source>
        <dbReference type="EMBL" id="RHN66070.1"/>
    </source>
</evidence>
<keyword evidence="1" id="KW-0472">Membrane</keyword>
<dbReference type="Gramene" id="rna13982">
    <property type="protein sequence ID" value="RHN66070.1"/>
    <property type="gene ID" value="gene13982"/>
</dbReference>
<keyword evidence="1" id="KW-1133">Transmembrane helix</keyword>
<evidence type="ECO:0000313" key="3">
    <source>
        <dbReference type="Proteomes" id="UP000265566"/>
    </source>
</evidence>
<feature type="transmembrane region" description="Helical" evidence="1">
    <location>
        <begin position="27"/>
        <end position="51"/>
    </location>
</feature>
<protein>
    <recommendedName>
        <fullName evidence="4">Transmembrane protein</fullName>
    </recommendedName>
</protein>
<name>A0A396ILC4_MEDTR</name>
<organism evidence="2 3">
    <name type="scientific">Medicago truncatula</name>
    <name type="common">Barrel medic</name>
    <name type="synonym">Medicago tribuloides</name>
    <dbReference type="NCBI Taxonomy" id="3880"/>
    <lineage>
        <taxon>Eukaryota</taxon>
        <taxon>Viridiplantae</taxon>
        <taxon>Streptophyta</taxon>
        <taxon>Embryophyta</taxon>
        <taxon>Tracheophyta</taxon>
        <taxon>Spermatophyta</taxon>
        <taxon>Magnoliopsida</taxon>
        <taxon>eudicotyledons</taxon>
        <taxon>Gunneridae</taxon>
        <taxon>Pentapetalae</taxon>
        <taxon>rosids</taxon>
        <taxon>fabids</taxon>
        <taxon>Fabales</taxon>
        <taxon>Fabaceae</taxon>
        <taxon>Papilionoideae</taxon>
        <taxon>50 kb inversion clade</taxon>
        <taxon>NPAAA clade</taxon>
        <taxon>Hologalegina</taxon>
        <taxon>IRL clade</taxon>
        <taxon>Trifolieae</taxon>
        <taxon>Medicago</taxon>
    </lineage>
</organism>
<evidence type="ECO:0008006" key="4">
    <source>
        <dbReference type="Google" id="ProtNLM"/>
    </source>
</evidence>
<comment type="caution">
    <text evidence="2">The sequence shown here is derived from an EMBL/GenBank/DDBJ whole genome shotgun (WGS) entry which is preliminary data.</text>
</comment>
<dbReference type="Proteomes" id="UP000265566">
    <property type="component" value="Chromosome 3"/>
</dbReference>
<sequence length="65" mass="7461">MEMVWFHLFALVLQLEAAVITVLFLLLLLLCVYHGLCPLASVFVPCFYAIFENKQDNIEPINDMS</sequence>
<accession>A0A396ILC4</accession>